<dbReference type="EMBL" id="CP092876">
    <property type="protein sequence ID" value="UYV76699.1"/>
    <property type="molecule type" value="Genomic_DNA"/>
</dbReference>
<evidence type="ECO:0000256" key="8">
    <source>
        <dbReference type="ARBA" id="ARBA00035528"/>
    </source>
</evidence>
<dbReference type="PANTHER" id="PTHR46685">
    <property type="entry name" value="28S RIBOSOMAL PROTEIN S15, MITOCHONDRIAL"/>
    <property type="match status" value="1"/>
</dbReference>
<dbReference type="InterPro" id="IPR000589">
    <property type="entry name" value="Ribosomal_uS15"/>
</dbReference>
<evidence type="ECO:0000256" key="3">
    <source>
        <dbReference type="ARBA" id="ARBA00022946"/>
    </source>
</evidence>
<sequence>MSLEYSCRIRSSDDGAPTSLARQVRTVLSHSIFEFKKKFLRLKFDTVRVTEIAVINGGSNRRDGDHVTNLGDIDPSITKPFFDDCQELKDADELVKKVFSLETADHNQVMYQLMRQSIKKFQRHKYDISSLDVKGGPVGSVMAKEGSGWEGNWLVLGAGTGGSGVGVTCGCTGMFALGEDAAGLEGVKGPNQNLAGHIHQLEDSVPTQHLQCLDILHRVESMALLTLKIRAIQQLLASVSHEIVIWKRIMIEMLGKRNKYLNLIRRSDRERFNYLVKELGITYKAPTSVEHSPLQNTRKRAIKALILEHCEGIKQRKLDAYKAKLENQKADFLREKEETEQWIAQEEQILREYEERILKEDWMKALVQQLPCDGSKFISNRRPEEAEFFEVAKCLDIQTNWTVGAEIGNFNIGSHPYGNDEDGRRL</sequence>
<dbReference type="SUPFAM" id="SSF47060">
    <property type="entry name" value="S15/NS1 RNA-binding domain"/>
    <property type="match status" value="1"/>
</dbReference>
<evidence type="ECO:0000256" key="2">
    <source>
        <dbReference type="ARBA" id="ARBA00008434"/>
    </source>
</evidence>
<evidence type="ECO:0000256" key="1">
    <source>
        <dbReference type="ARBA" id="ARBA00004173"/>
    </source>
</evidence>
<evidence type="ECO:0000256" key="7">
    <source>
        <dbReference type="ARBA" id="ARBA00035249"/>
    </source>
</evidence>
<gene>
    <name evidence="10" type="ORF">LAZ67_14001799</name>
</gene>
<accession>A0ABY6L7E5</accession>
<dbReference type="PANTHER" id="PTHR46685:SF1">
    <property type="entry name" value="SMALL RIBOSOMAL SUBUNIT PROTEIN US15M"/>
    <property type="match status" value="1"/>
</dbReference>
<comment type="similarity">
    <text evidence="2">Belongs to the universal ribosomal protein uS15 family.</text>
</comment>
<dbReference type="Gene3D" id="1.10.287.10">
    <property type="entry name" value="S15/NS1, RNA-binding"/>
    <property type="match status" value="1"/>
</dbReference>
<dbReference type="InterPro" id="IPR052137">
    <property type="entry name" value="uS15_ribosomal"/>
</dbReference>
<keyword evidence="11" id="KW-1185">Reference proteome</keyword>
<evidence type="ECO:0000313" key="10">
    <source>
        <dbReference type="EMBL" id="UYV76699.1"/>
    </source>
</evidence>
<dbReference type="SMART" id="SM01387">
    <property type="entry name" value="Ribosomal_S15"/>
    <property type="match status" value="1"/>
</dbReference>
<comment type="subcellular location">
    <subcellularLocation>
        <location evidence="1">Mitochondrion</location>
    </subcellularLocation>
</comment>
<keyword evidence="5" id="KW-0496">Mitochondrion</keyword>
<evidence type="ECO:0000256" key="5">
    <source>
        <dbReference type="ARBA" id="ARBA00023128"/>
    </source>
</evidence>
<organism evidence="10 11">
    <name type="scientific">Cordylochernes scorpioides</name>
    <dbReference type="NCBI Taxonomy" id="51811"/>
    <lineage>
        <taxon>Eukaryota</taxon>
        <taxon>Metazoa</taxon>
        <taxon>Ecdysozoa</taxon>
        <taxon>Arthropoda</taxon>
        <taxon>Chelicerata</taxon>
        <taxon>Arachnida</taxon>
        <taxon>Pseudoscorpiones</taxon>
        <taxon>Cheliferoidea</taxon>
        <taxon>Chernetidae</taxon>
        <taxon>Cordylochernes</taxon>
    </lineage>
</organism>
<evidence type="ECO:0000256" key="4">
    <source>
        <dbReference type="ARBA" id="ARBA00022980"/>
    </source>
</evidence>
<feature type="coiled-coil region" evidence="9">
    <location>
        <begin position="318"/>
        <end position="356"/>
    </location>
</feature>
<evidence type="ECO:0000256" key="9">
    <source>
        <dbReference type="SAM" id="Coils"/>
    </source>
</evidence>
<evidence type="ECO:0000256" key="6">
    <source>
        <dbReference type="ARBA" id="ARBA00023274"/>
    </source>
</evidence>
<keyword evidence="9" id="KW-0175">Coiled coil</keyword>
<name>A0ABY6L7E5_9ARAC</name>
<protein>
    <recommendedName>
        <fullName evidence="7">Small ribosomal subunit protein uS15m</fullName>
    </recommendedName>
    <alternativeName>
        <fullName evidence="8">28S ribosomal protein S15, mitochondrial</fullName>
    </alternativeName>
</protein>
<keyword evidence="4" id="KW-0689">Ribosomal protein</keyword>
<reference evidence="10 11" key="1">
    <citation type="submission" date="2022-01" db="EMBL/GenBank/DDBJ databases">
        <title>A chromosomal length assembly of Cordylochernes scorpioides.</title>
        <authorList>
            <person name="Zeh D."/>
            <person name="Zeh J."/>
        </authorList>
    </citation>
    <scope>NUCLEOTIDE SEQUENCE [LARGE SCALE GENOMIC DNA]</scope>
    <source>
        <strain evidence="10">IN4F17</strain>
        <tissue evidence="10">Whole Body</tissue>
    </source>
</reference>
<evidence type="ECO:0000313" key="11">
    <source>
        <dbReference type="Proteomes" id="UP001235939"/>
    </source>
</evidence>
<dbReference type="InterPro" id="IPR009068">
    <property type="entry name" value="uS15_NS1_RNA-bd_sf"/>
</dbReference>
<dbReference type="Proteomes" id="UP001235939">
    <property type="component" value="Chromosome 14"/>
</dbReference>
<keyword evidence="6" id="KW-0687">Ribonucleoprotein</keyword>
<proteinExistence type="inferred from homology"/>
<keyword evidence="3" id="KW-0809">Transit peptide</keyword>